<feature type="domain" description="Reverse transcriptase Ty1/copia-type" evidence="1">
    <location>
        <begin position="1"/>
        <end position="145"/>
    </location>
</feature>
<dbReference type="AlphaFoldDB" id="A0ABD3H7B1"/>
<dbReference type="Pfam" id="PF07727">
    <property type="entry name" value="RVT_2"/>
    <property type="match status" value="1"/>
</dbReference>
<gene>
    <name evidence="2" type="ORF">R1sor_004056</name>
</gene>
<dbReference type="InterPro" id="IPR013103">
    <property type="entry name" value="RVT_2"/>
</dbReference>
<organism evidence="2 3">
    <name type="scientific">Riccia sorocarpa</name>
    <dbReference type="NCBI Taxonomy" id="122646"/>
    <lineage>
        <taxon>Eukaryota</taxon>
        <taxon>Viridiplantae</taxon>
        <taxon>Streptophyta</taxon>
        <taxon>Embryophyta</taxon>
        <taxon>Marchantiophyta</taxon>
        <taxon>Marchantiopsida</taxon>
        <taxon>Marchantiidae</taxon>
        <taxon>Marchantiales</taxon>
        <taxon>Ricciaceae</taxon>
        <taxon>Riccia</taxon>
    </lineage>
</organism>
<evidence type="ECO:0000259" key="1">
    <source>
        <dbReference type="Pfam" id="PF07727"/>
    </source>
</evidence>
<accession>A0ABD3H7B1</accession>
<proteinExistence type="predicted"/>
<sequence>MEQPQGFLQQGKEDSVCKLKKALYGLKQAPRAWYQRIDDFLQKHDLQRSTSDYNPYSYKDQGHIVLIVLYVDDLLITGNHTEKINWLKGQLKLQFEMTDLGLMQHYLRVQFTRLPSGIFMCQTHFIDKLLKQAGMADCNPSQTPMDTKIKLSANTSEPEVDGTTYRSLVGGLIHVTHSRPDASFAVSLINQCPISWSSKRQSTVACSSTEAEYRALTEGTKDICWLRNLFRDLGVQIT</sequence>
<name>A0ABD3H7B1_9MARC</name>
<reference evidence="2 3" key="1">
    <citation type="submission" date="2024-09" db="EMBL/GenBank/DDBJ databases">
        <title>Chromosome-scale assembly of Riccia sorocarpa.</title>
        <authorList>
            <person name="Paukszto L."/>
        </authorList>
    </citation>
    <scope>NUCLEOTIDE SEQUENCE [LARGE SCALE GENOMIC DNA]</scope>
    <source>
        <strain evidence="2">LP-2024</strain>
        <tissue evidence="2">Aerial parts of the thallus</tissue>
    </source>
</reference>
<dbReference type="Proteomes" id="UP001633002">
    <property type="component" value="Unassembled WGS sequence"/>
</dbReference>
<comment type="caution">
    <text evidence="2">The sequence shown here is derived from an EMBL/GenBank/DDBJ whole genome shotgun (WGS) entry which is preliminary data.</text>
</comment>
<evidence type="ECO:0000313" key="2">
    <source>
        <dbReference type="EMBL" id="KAL3686034.1"/>
    </source>
</evidence>
<dbReference type="SUPFAM" id="SSF56672">
    <property type="entry name" value="DNA/RNA polymerases"/>
    <property type="match status" value="1"/>
</dbReference>
<dbReference type="PANTHER" id="PTHR11439">
    <property type="entry name" value="GAG-POL-RELATED RETROTRANSPOSON"/>
    <property type="match status" value="1"/>
</dbReference>
<keyword evidence="3" id="KW-1185">Reference proteome</keyword>
<dbReference type="CDD" id="cd09272">
    <property type="entry name" value="RNase_HI_RT_Ty1"/>
    <property type="match status" value="1"/>
</dbReference>
<dbReference type="PANTHER" id="PTHR11439:SF498">
    <property type="entry name" value="DNAK FAMILY PROTEIN"/>
    <property type="match status" value="1"/>
</dbReference>
<dbReference type="InterPro" id="IPR043502">
    <property type="entry name" value="DNA/RNA_pol_sf"/>
</dbReference>
<protein>
    <recommendedName>
        <fullName evidence="1">Reverse transcriptase Ty1/copia-type domain-containing protein</fullName>
    </recommendedName>
</protein>
<evidence type="ECO:0000313" key="3">
    <source>
        <dbReference type="Proteomes" id="UP001633002"/>
    </source>
</evidence>
<dbReference type="EMBL" id="JBJQOH010000006">
    <property type="protein sequence ID" value="KAL3686034.1"/>
    <property type="molecule type" value="Genomic_DNA"/>
</dbReference>